<protein>
    <submittedName>
        <fullName evidence="1">Uncharacterized protein</fullName>
    </submittedName>
</protein>
<evidence type="ECO:0000313" key="1">
    <source>
        <dbReference type="EMBL" id="QTA83542.1"/>
    </source>
</evidence>
<organism evidence="1 2">
    <name type="scientific">Desulfonema limicola</name>
    <dbReference type="NCBI Taxonomy" id="45656"/>
    <lineage>
        <taxon>Bacteria</taxon>
        <taxon>Pseudomonadati</taxon>
        <taxon>Thermodesulfobacteriota</taxon>
        <taxon>Desulfobacteria</taxon>
        <taxon>Desulfobacterales</taxon>
        <taxon>Desulfococcaceae</taxon>
        <taxon>Desulfonema</taxon>
    </lineage>
</organism>
<gene>
    <name evidence="1" type="ORF">dnl_59550</name>
</gene>
<dbReference type="KEGG" id="dli:dnl_59550"/>
<keyword evidence="2" id="KW-1185">Reference proteome</keyword>
<name>A0A975BDJ7_9BACT</name>
<reference evidence="1" key="1">
    <citation type="journal article" date="2021" name="Microb. Physiol.">
        <title>Proteogenomic Insights into the Physiology of Marine, Sulfate-Reducing, Filamentous Desulfonema limicola and Desulfonema magnum.</title>
        <authorList>
            <person name="Schnaars V."/>
            <person name="Wohlbrand L."/>
            <person name="Scheve S."/>
            <person name="Hinrichs C."/>
            <person name="Reinhardt R."/>
            <person name="Rabus R."/>
        </authorList>
    </citation>
    <scope>NUCLEOTIDE SEQUENCE</scope>
    <source>
        <strain evidence="1">5ac10</strain>
    </source>
</reference>
<dbReference type="Proteomes" id="UP000663720">
    <property type="component" value="Chromosome"/>
</dbReference>
<proteinExistence type="predicted"/>
<dbReference type="EMBL" id="CP061799">
    <property type="protein sequence ID" value="QTA83542.1"/>
    <property type="molecule type" value="Genomic_DNA"/>
</dbReference>
<sequence>MKIIAYIASDNDAGKELEKAIEFIIPENRTEVFRSPQSLLKRISQPGNRPSIIVLMPADRQDFSELLKIRKQLIEFRVLLILPDRDKDTVEKGHTFYPRFISYIDEDFSAVSMVLTKMARIYK</sequence>
<dbReference type="AlphaFoldDB" id="A0A975BDJ7"/>
<evidence type="ECO:0000313" key="2">
    <source>
        <dbReference type="Proteomes" id="UP000663720"/>
    </source>
</evidence>
<dbReference type="RefSeq" id="WP_207689370.1">
    <property type="nucleotide sequence ID" value="NZ_CP061799.1"/>
</dbReference>
<accession>A0A975BDJ7</accession>